<dbReference type="AlphaFoldDB" id="A0A8C2C1Q5"/>
<dbReference type="Gene3D" id="1.10.196.10">
    <property type="match status" value="1"/>
</dbReference>
<organism evidence="2 3">
    <name type="scientific">Cyprinus carpio</name>
    <name type="common">Common carp</name>
    <dbReference type="NCBI Taxonomy" id="7962"/>
    <lineage>
        <taxon>Eukaryota</taxon>
        <taxon>Metazoa</taxon>
        <taxon>Chordata</taxon>
        <taxon>Craniata</taxon>
        <taxon>Vertebrata</taxon>
        <taxon>Euteleostomi</taxon>
        <taxon>Actinopterygii</taxon>
        <taxon>Neopterygii</taxon>
        <taxon>Teleostei</taxon>
        <taxon>Ostariophysi</taxon>
        <taxon>Cypriniformes</taxon>
        <taxon>Cyprinidae</taxon>
        <taxon>Cyprininae</taxon>
        <taxon>Cyprinus</taxon>
    </lineage>
</organism>
<feature type="domain" description="RGS" evidence="1">
    <location>
        <begin position="51"/>
        <end position="148"/>
    </location>
</feature>
<dbReference type="Gene3D" id="1.10.167.10">
    <property type="entry name" value="Regulator of G-protein Signalling 4, domain 2"/>
    <property type="match status" value="1"/>
</dbReference>
<dbReference type="InterPro" id="IPR016137">
    <property type="entry name" value="RGS"/>
</dbReference>
<evidence type="ECO:0000259" key="1">
    <source>
        <dbReference type="PROSITE" id="PS50132"/>
    </source>
</evidence>
<dbReference type="SUPFAM" id="SSF48097">
    <property type="entry name" value="Regulator of G-protein signaling, RGS"/>
    <property type="match status" value="1"/>
</dbReference>
<evidence type="ECO:0000313" key="2">
    <source>
        <dbReference type="Ensembl" id="ENSCCRP00020004593.1"/>
    </source>
</evidence>
<reference evidence="2" key="1">
    <citation type="submission" date="2025-08" db="UniProtKB">
        <authorList>
            <consortium name="Ensembl"/>
        </authorList>
    </citation>
    <scope>IDENTIFICATION</scope>
</reference>
<dbReference type="PANTHER" id="PTHR10845">
    <property type="entry name" value="REGULATOR OF G PROTEIN SIGNALING"/>
    <property type="match status" value="1"/>
</dbReference>
<dbReference type="SMART" id="SM00315">
    <property type="entry name" value="RGS"/>
    <property type="match status" value="1"/>
</dbReference>
<dbReference type="Pfam" id="PF00615">
    <property type="entry name" value="RGS"/>
    <property type="match status" value="1"/>
</dbReference>
<dbReference type="FunFam" id="1.10.167.10:FF:000001">
    <property type="entry name" value="Putative regulator of g-protein signaling 12"/>
    <property type="match status" value="1"/>
</dbReference>
<protein>
    <submittedName>
        <fullName evidence="2">Regulator of G protein signaling 17</fullName>
    </submittedName>
</protein>
<accession>A0A8C2C1Q5</accession>
<dbReference type="PRINTS" id="PR01301">
    <property type="entry name" value="RGSPROTEIN"/>
</dbReference>
<proteinExistence type="predicted"/>
<dbReference type="InterPro" id="IPR036305">
    <property type="entry name" value="RGS_sf"/>
</dbReference>
<dbReference type="PANTHER" id="PTHR10845:SF196">
    <property type="entry name" value="REGULATOR OF G-PROTEIN SIGNALING 17"/>
    <property type="match status" value="1"/>
</dbReference>
<dbReference type="PROSITE" id="PS50132">
    <property type="entry name" value="RGS"/>
    <property type="match status" value="1"/>
</dbReference>
<dbReference type="Proteomes" id="UP000694701">
    <property type="component" value="Unplaced"/>
</dbReference>
<evidence type="ECO:0000313" key="3">
    <source>
        <dbReference type="Proteomes" id="UP000694701"/>
    </source>
</evidence>
<dbReference type="InterPro" id="IPR024066">
    <property type="entry name" value="RGS_subdom1/3"/>
</dbReference>
<dbReference type="Ensembl" id="ENSCCRT00020005225.1">
    <property type="protein sequence ID" value="ENSCCRP00020004593.1"/>
    <property type="gene ID" value="ENSCCRG00020002633.1"/>
</dbReference>
<dbReference type="InterPro" id="IPR044926">
    <property type="entry name" value="RGS_subdomain_2"/>
</dbReference>
<sequence length="173" mass="20265">TPTPTTPPISLSSSTYEMWKRHTCFLCWCGCCICLWNEDRMEYSERQTCTENKKGRDVSWEFLQSEFSEENLMFWIACEELKKDTNQSTNAEKARIIYQNYILIFSLNKVSLDSQVREDIIRSLIDPSSMMYDETQLQIYTLVCRDSFLHLDIGPTARPMTPSQLPSTQYSHI</sequence>
<name>A0A8C2C1Q5_CYPCA</name>